<dbReference type="EMBL" id="CAJVPL010011635">
    <property type="protein sequence ID" value="CAG8684549.1"/>
    <property type="molecule type" value="Genomic_DNA"/>
</dbReference>
<organism evidence="2 3">
    <name type="scientific">Ambispora gerdemannii</name>
    <dbReference type="NCBI Taxonomy" id="144530"/>
    <lineage>
        <taxon>Eukaryota</taxon>
        <taxon>Fungi</taxon>
        <taxon>Fungi incertae sedis</taxon>
        <taxon>Mucoromycota</taxon>
        <taxon>Glomeromycotina</taxon>
        <taxon>Glomeromycetes</taxon>
        <taxon>Archaeosporales</taxon>
        <taxon>Ambisporaceae</taxon>
        <taxon>Ambispora</taxon>
    </lineage>
</organism>
<keyword evidence="1" id="KW-0175">Coiled coil</keyword>
<proteinExistence type="predicted"/>
<gene>
    <name evidence="2" type="ORF">AGERDE_LOCUS12817</name>
</gene>
<feature type="non-terminal residue" evidence="2">
    <location>
        <position position="1"/>
    </location>
</feature>
<sequence length="201" mass="22825">KEQTAHNTTKTQKDAIITTLTTERDSLKTELAQEKETRQTAENNLKLAQEEIKNQEQEIAQRLNKDLKLGLKSSEINLERVISKLRELLDKPNSVNEENLAQQLAAAQNTIQELKKQLKGENLDYTAIQQAEYQKILQLVKNDTWKTCQKLNISVSHSVKKLVQKATTLETVITERNKLIAAKLAEQGQIITGQKGQLIKE</sequence>
<comment type="caution">
    <text evidence="2">The sequence shown here is derived from an EMBL/GenBank/DDBJ whole genome shotgun (WGS) entry which is preliminary data.</text>
</comment>
<reference evidence="2" key="1">
    <citation type="submission" date="2021-06" db="EMBL/GenBank/DDBJ databases">
        <authorList>
            <person name="Kallberg Y."/>
            <person name="Tangrot J."/>
            <person name="Rosling A."/>
        </authorList>
    </citation>
    <scope>NUCLEOTIDE SEQUENCE</scope>
    <source>
        <strain evidence="2">MT106</strain>
    </source>
</reference>
<evidence type="ECO:0000256" key="1">
    <source>
        <dbReference type="SAM" id="Coils"/>
    </source>
</evidence>
<dbReference type="Proteomes" id="UP000789831">
    <property type="component" value="Unassembled WGS sequence"/>
</dbReference>
<dbReference type="AlphaFoldDB" id="A0A9N9ELT9"/>
<protein>
    <submittedName>
        <fullName evidence="2">2028_t:CDS:1</fullName>
    </submittedName>
</protein>
<dbReference type="OrthoDB" id="10687984at2759"/>
<accession>A0A9N9ELT9</accession>
<evidence type="ECO:0000313" key="2">
    <source>
        <dbReference type="EMBL" id="CAG8684549.1"/>
    </source>
</evidence>
<name>A0A9N9ELT9_9GLOM</name>
<keyword evidence="3" id="KW-1185">Reference proteome</keyword>
<evidence type="ECO:0000313" key="3">
    <source>
        <dbReference type="Proteomes" id="UP000789831"/>
    </source>
</evidence>
<feature type="coiled-coil region" evidence="1">
    <location>
        <begin position="17"/>
        <end position="131"/>
    </location>
</feature>